<evidence type="ECO:0008006" key="3">
    <source>
        <dbReference type="Google" id="ProtNLM"/>
    </source>
</evidence>
<protein>
    <recommendedName>
        <fullName evidence="3">Primosomal replication protein PriB/PriC domain protein</fullName>
    </recommendedName>
</protein>
<evidence type="ECO:0000313" key="2">
    <source>
        <dbReference type="Proteomes" id="UP000008824"/>
    </source>
</evidence>
<accession>A0A0H3BQP6</accession>
<reference evidence="1 2" key="1">
    <citation type="journal article" date="2011" name="J. Bacteriol.">
        <title>Comparative genomics of 28 Salmonella enterica isolates: evidence for CRISPR-mediated adaptive sublineage evolution.</title>
        <authorList>
            <person name="Fricke W.F."/>
            <person name="Mammel M.K."/>
            <person name="McDermott P.F."/>
            <person name="Tartera C."/>
            <person name="White D.G."/>
            <person name="Leclerc J.E."/>
            <person name="Ravel J."/>
            <person name="Cebula T.A."/>
        </authorList>
    </citation>
    <scope>NUCLEOTIDE SEQUENCE [LARGE SCALE GENOMIC DNA]</scope>
    <source>
        <strain evidence="1 2">SL254</strain>
    </source>
</reference>
<dbReference type="KEGG" id="see:SNSL254_A1069"/>
<dbReference type="Proteomes" id="UP000008824">
    <property type="component" value="Chromosome"/>
</dbReference>
<dbReference type="HOGENOM" id="CLU_185249_0_0_6"/>
<dbReference type="EMBL" id="CP001113">
    <property type="protein sequence ID" value="ACF63730.1"/>
    <property type="molecule type" value="Genomic_DNA"/>
</dbReference>
<sequence length="68" mass="7967">MTRAGLQELYNAYLEAELAVLKGKSIMLNGQSMTMESLEEIRKGRREIEDRLQRLNNPRRLFTRARLS</sequence>
<proteinExistence type="predicted"/>
<evidence type="ECO:0000313" key="1">
    <source>
        <dbReference type="EMBL" id="ACF63730.1"/>
    </source>
</evidence>
<dbReference type="RefSeq" id="WP_000196190.1">
    <property type="nucleotide sequence ID" value="NC_011080.1"/>
</dbReference>
<dbReference type="AlphaFoldDB" id="A0A0H3BQP6"/>
<organism evidence="1 2">
    <name type="scientific">Salmonella newport (strain SL254)</name>
    <dbReference type="NCBI Taxonomy" id="423368"/>
    <lineage>
        <taxon>Bacteria</taxon>
        <taxon>Pseudomonadati</taxon>
        <taxon>Pseudomonadota</taxon>
        <taxon>Gammaproteobacteria</taxon>
        <taxon>Enterobacterales</taxon>
        <taxon>Enterobacteriaceae</taxon>
        <taxon>Salmonella</taxon>
    </lineage>
</organism>
<gene>
    <name evidence="1" type="ordered locus">SNSL254_A1069</name>
</gene>
<name>A0A0H3BQP6_SALNS</name>